<organism evidence="2 3">
    <name type="scientific">Nocardioides baekrokdamisoli</name>
    <dbReference type="NCBI Taxonomy" id="1804624"/>
    <lineage>
        <taxon>Bacteria</taxon>
        <taxon>Bacillati</taxon>
        <taxon>Actinomycetota</taxon>
        <taxon>Actinomycetes</taxon>
        <taxon>Propionibacteriales</taxon>
        <taxon>Nocardioidaceae</taxon>
        <taxon>Nocardioides</taxon>
    </lineage>
</organism>
<dbReference type="EMBL" id="AP019307">
    <property type="protein sequence ID" value="BBH16196.1"/>
    <property type="molecule type" value="Genomic_DNA"/>
</dbReference>
<keyword evidence="1" id="KW-0812">Transmembrane</keyword>
<dbReference type="AlphaFoldDB" id="A0A3G9ICW2"/>
<dbReference type="OrthoDB" id="3483802at2"/>
<feature type="transmembrane region" description="Helical" evidence="1">
    <location>
        <begin position="32"/>
        <end position="54"/>
    </location>
</feature>
<gene>
    <name evidence="2" type="ORF">Back2_04830</name>
</gene>
<dbReference type="Proteomes" id="UP000271573">
    <property type="component" value="Chromosome"/>
</dbReference>
<feature type="transmembrane region" description="Helical" evidence="1">
    <location>
        <begin position="6"/>
        <end position="25"/>
    </location>
</feature>
<proteinExistence type="predicted"/>
<protein>
    <submittedName>
        <fullName evidence="2">Signal peptidase</fullName>
    </submittedName>
</protein>
<dbReference type="RefSeq" id="WP_125566431.1">
    <property type="nucleotide sequence ID" value="NZ_AP019307.1"/>
</dbReference>
<evidence type="ECO:0000313" key="3">
    <source>
        <dbReference type="Proteomes" id="UP000271573"/>
    </source>
</evidence>
<keyword evidence="1" id="KW-0472">Membrane</keyword>
<keyword evidence="1" id="KW-1133">Transmembrane helix</keyword>
<accession>A0A3G9ICW2</accession>
<dbReference type="KEGG" id="nbe:Back2_04830"/>
<keyword evidence="3" id="KW-1185">Reference proteome</keyword>
<sequence>MNTVWFLITTIIGGAILGGIAQLLIPGRATIPAWATVLAGVIGMFVGSLLYYKIFGVQKGFNGNWENTTKGIDWWRHVWQVGAAVVAVGASSSLLGRGRRA</sequence>
<evidence type="ECO:0000256" key="1">
    <source>
        <dbReference type="SAM" id="Phobius"/>
    </source>
</evidence>
<reference evidence="2 3" key="1">
    <citation type="submission" date="2018-11" db="EMBL/GenBank/DDBJ databases">
        <title>Complete genome sequence of Nocardioides baekrokdamisoli strain KCTC 39748.</title>
        <authorList>
            <person name="Kang S.W."/>
            <person name="Lee K.C."/>
            <person name="Kim K.K."/>
            <person name="Kim J.S."/>
            <person name="Kim D.S."/>
            <person name="Ko S.H."/>
            <person name="Yang S.H."/>
            <person name="Shin Y.K."/>
            <person name="Lee J.S."/>
        </authorList>
    </citation>
    <scope>NUCLEOTIDE SEQUENCE [LARGE SCALE GENOMIC DNA]</scope>
    <source>
        <strain evidence="2 3">KCTC 39748</strain>
    </source>
</reference>
<name>A0A3G9ICW2_9ACTN</name>
<evidence type="ECO:0000313" key="2">
    <source>
        <dbReference type="EMBL" id="BBH16196.1"/>
    </source>
</evidence>